<dbReference type="Proteomes" id="UP001063816">
    <property type="component" value="Unassembled WGS sequence"/>
</dbReference>
<dbReference type="SUPFAM" id="SSF53474">
    <property type="entry name" value="alpha/beta-Hydrolases"/>
    <property type="match status" value="1"/>
</dbReference>
<dbReference type="GO" id="GO:0016787">
    <property type="term" value="F:hydrolase activity"/>
    <property type="evidence" value="ECO:0007669"/>
    <property type="project" value="UniProtKB-KW"/>
</dbReference>
<keyword evidence="4" id="KW-1185">Reference proteome</keyword>
<accession>A0A9J6QAT5</accession>
<evidence type="ECO:0000313" key="3">
    <source>
        <dbReference type="EMBL" id="MCU6666558.1"/>
    </source>
</evidence>
<gene>
    <name evidence="3" type="ORF">M8014_19665</name>
</gene>
<evidence type="ECO:0000313" key="4">
    <source>
        <dbReference type="Proteomes" id="UP001063816"/>
    </source>
</evidence>
<feature type="domain" description="Dienelactone hydrolase" evidence="2">
    <location>
        <begin position="76"/>
        <end position="183"/>
    </location>
</feature>
<sequence length="352" mass="37149">MSKKTGGLSRRNFILTSSVASAGLLMAGHALAMLSPTPNTSGTTTHVDGITVTSVLFRNNEIMMSGNVYVPPDFSENRQYAAIVVVHPGGGVKEQTAGLYALKLAKEGFVTLAFDASHQGASGGLPRFVDDPMKRVVDFYSAVDYLTTLPYVDNNRIGALGVCAGSGITVKASMTERRIKALATVSAVDVGAATRKGWEGTTSESELIPTLDAVAKQRTVEAAGGAPVYVNYVPKLGDTSAPKDLQEAADYYLTERGKYPTSTNQMLMTSISTLASFTGFEGADVYLTQPLLIIAGSKAGSLWHSQELQNTAASVQKTLHIIPGATHMDLYDGQGATVAASKLAPFFKKNLA</sequence>
<dbReference type="AlphaFoldDB" id="A0A9J6QAT5"/>
<dbReference type="InterPro" id="IPR051411">
    <property type="entry name" value="Polyketide_trans_af380"/>
</dbReference>
<keyword evidence="3" id="KW-0378">Hydrolase</keyword>
<comment type="caution">
    <text evidence="3">The sequence shown here is derived from an EMBL/GenBank/DDBJ whole genome shotgun (WGS) entry which is preliminary data.</text>
</comment>
<keyword evidence="1" id="KW-0732">Signal</keyword>
<organism evidence="3 4">
    <name type="scientific">Silvania hatchlandensis</name>
    <dbReference type="NCBI Taxonomy" id="2926469"/>
    <lineage>
        <taxon>Bacteria</taxon>
        <taxon>Pseudomonadati</taxon>
        <taxon>Pseudomonadota</taxon>
        <taxon>Gammaproteobacteria</taxon>
        <taxon>Enterobacterales</taxon>
        <taxon>Enterobacteriaceae</taxon>
        <taxon>Silvania</taxon>
    </lineage>
</organism>
<feature type="signal peptide" evidence="1">
    <location>
        <begin position="1"/>
        <end position="32"/>
    </location>
</feature>
<dbReference type="Pfam" id="PF01738">
    <property type="entry name" value="DLH"/>
    <property type="match status" value="1"/>
</dbReference>
<dbReference type="PANTHER" id="PTHR47751:SF1">
    <property type="entry name" value="SUPERFAMILY HYDROLASE, PUTATIVE (AFU_ORTHOLOGUE AFUA_2G16580)-RELATED"/>
    <property type="match status" value="1"/>
</dbReference>
<dbReference type="InterPro" id="IPR002925">
    <property type="entry name" value="Dienelactn_hydro"/>
</dbReference>
<proteinExistence type="predicted"/>
<evidence type="ECO:0000256" key="1">
    <source>
        <dbReference type="SAM" id="SignalP"/>
    </source>
</evidence>
<dbReference type="PROSITE" id="PS51318">
    <property type="entry name" value="TAT"/>
    <property type="match status" value="1"/>
</dbReference>
<dbReference type="PANTHER" id="PTHR47751">
    <property type="entry name" value="SUPERFAMILY HYDROLASE, PUTATIVE (AFU_ORTHOLOGUE AFUA_2G16580)-RELATED"/>
    <property type="match status" value="1"/>
</dbReference>
<protein>
    <submittedName>
        <fullName evidence="3">Alpha/beta hydrolase</fullName>
    </submittedName>
</protein>
<dbReference type="RefSeq" id="WP_271284061.1">
    <property type="nucleotide sequence ID" value="NZ_JAMGZK010000054.1"/>
</dbReference>
<dbReference type="InterPro" id="IPR006311">
    <property type="entry name" value="TAT_signal"/>
</dbReference>
<dbReference type="EMBL" id="JAMGZK010000054">
    <property type="protein sequence ID" value="MCU6666558.1"/>
    <property type="molecule type" value="Genomic_DNA"/>
</dbReference>
<evidence type="ECO:0000259" key="2">
    <source>
        <dbReference type="Pfam" id="PF01738"/>
    </source>
</evidence>
<feature type="chain" id="PRO_5039953347" evidence="1">
    <location>
        <begin position="33"/>
        <end position="352"/>
    </location>
</feature>
<dbReference type="Gene3D" id="3.40.50.1820">
    <property type="entry name" value="alpha/beta hydrolase"/>
    <property type="match status" value="1"/>
</dbReference>
<name>A0A9J6QAT5_9ENTR</name>
<dbReference type="InterPro" id="IPR029058">
    <property type="entry name" value="AB_hydrolase_fold"/>
</dbReference>
<dbReference type="Gene3D" id="1.10.10.800">
    <property type="match status" value="1"/>
</dbReference>
<reference evidence="3" key="1">
    <citation type="submission" date="2022-05" db="EMBL/GenBank/DDBJ databases">
        <title>Description of a novel species of Leclercia; Leclercia tamurae and the Proposal for a Novel Genus Silvania gen. nov. Containing Two Novel Species Silvania hatchlandensis sp. nov. and Silvania confinis sp. nov. Isolated from the Rhizosphere of Oak.</title>
        <authorList>
            <person name="Maddock D.W."/>
            <person name="Brady C.L."/>
            <person name="Denman S."/>
            <person name="Arnold D."/>
        </authorList>
    </citation>
    <scope>NUCLEOTIDE SEQUENCE</scope>
    <source>
        <strain evidence="3">H19S6</strain>
    </source>
</reference>